<keyword evidence="3" id="KW-0833">Ubl conjugation pathway</keyword>
<comment type="similarity">
    <text evidence="1">Belongs to the ubiquitin-conjugating enzyme family. UFC1 subfamily.</text>
</comment>
<dbReference type="OrthoDB" id="10256182at2759"/>
<dbReference type="GO" id="GO:0005737">
    <property type="term" value="C:cytoplasm"/>
    <property type="evidence" value="ECO:0007669"/>
    <property type="project" value="TreeGrafter"/>
</dbReference>
<name>A0A835IZ93_9MAGN</name>
<dbReference type="SUPFAM" id="SSF54495">
    <property type="entry name" value="UBC-like"/>
    <property type="match status" value="1"/>
</dbReference>
<evidence type="ECO:0000256" key="2">
    <source>
        <dbReference type="ARBA" id="ARBA00013306"/>
    </source>
</evidence>
<dbReference type="InterPro" id="IPR016135">
    <property type="entry name" value="UBQ-conjugating_enzyme/RWD"/>
</dbReference>
<gene>
    <name evidence="4" type="ORF">IFM89_034439</name>
</gene>
<dbReference type="AlphaFoldDB" id="A0A835IZ93"/>
<evidence type="ECO:0000256" key="3">
    <source>
        <dbReference type="ARBA" id="ARBA00022786"/>
    </source>
</evidence>
<comment type="caution">
    <text evidence="4">The sequence shown here is derived from an EMBL/GenBank/DDBJ whole genome shotgun (WGS) entry which is preliminary data.</text>
</comment>
<keyword evidence="5" id="KW-1185">Reference proteome</keyword>
<reference evidence="4 5" key="1">
    <citation type="submission" date="2020-10" db="EMBL/GenBank/DDBJ databases">
        <title>The Coptis chinensis genome and diversification of protoberbering-type alkaloids.</title>
        <authorList>
            <person name="Wang B."/>
            <person name="Shu S."/>
            <person name="Song C."/>
            <person name="Liu Y."/>
        </authorList>
    </citation>
    <scope>NUCLEOTIDE SEQUENCE [LARGE SCALE GENOMIC DNA]</scope>
    <source>
        <strain evidence="4">HL-2020</strain>
        <tissue evidence="4">Leaf</tissue>
    </source>
</reference>
<evidence type="ECO:0000313" key="5">
    <source>
        <dbReference type="Proteomes" id="UP000631114"/>
    </source>
</evidence>
<organism evidence="4 5">
    <name type="scientific">Coptis chinensis</name>
    <dbReference type="NCBI Taxonomy" id="261450"/>
    <lineage>
        <taxon>Eukaryota</taxon>
        <taxon>Viridiplantae</taxon>
        <taxon>Streptophyta</taxon>
        <taxon>Embryophyta</taxon>
        <taxon>Tracheophyta</taxon>
        <taxon>Spermatophyta</taxon>
        <taxon>Magnoliopsida</taxon>
        <taxon>Ranunculales</taxon>
        <taxon>Ranunculaceae</taxon>
        <taxon>Coptidoideae</taxon>
        <taxon>Coptis</taxon>
    </lineage>
</organism>
<dbReference type="PANTHER" id="PTHR12921">
    <property type="entry name" value="UBIQUITIN-FOLD MODIFIER-CONJUGATING ENZYME 1"/>
    <property type="match status" value="1"/>
</dbReference>
<dbReference type="GO" id="GO:0061657">
    <property type="term" value="F:UFM1 conjugating enzyme activity"/>
    <property type="evidence" value="ECO:0007669"/>
    <property type="project" value="InterPro"/>
</dbReference>
<dbReference type="PANTHER" id="PTHR12921:SF0">
    <property type="entry name" value="UBIQUITIN-FOLD MODIFIER-CONJUGATING ENZYME 1"/>
    <property type="match status" value="1"/>
</dbReference>
<dbReference type="Gene3D" id="3.10.110.10">
    <property type="entry name" value="Ubiquitin Conjugating Enzyme"/>
    <property type="match status" value="1"/>
</dbReference>
<sequence length="162" mass="18834">SWKAMPADITLWQEQRSISNLRGLKIVAKSRQQLASPTSPRSREWDRPTRWFEYLTSKINLPVMSSSWKPISPEKVCLAKMYRLNQILVMLTLFHMCARNSFESGCRSKSSENLSAGFKNFLLEVPELDGKTHKMYKGGKICLTVHFKPLWAKNRYVECPFF</sequence>
<evidence type="ECO:0000313" key="4">
    <source>
        <dbReference type="EMBL" id="KAF9626505.1"/>
    </source>
</evidence>
<proteinExistence type="inferred from homology"/>
<accession>A0A835IZ93</accession>
<dbReference type="EMBL" id="JADFTS010000001">
    <property type="protein sequence ID" value="KAF9626505.1"/>
    <property type="molecule type" value="Genomic_DNA"/>
</dbReference>
<dbReference type="Proteomes" id="UP000631114">
    <property type="component" value="Unassembled WGS sequence"/>
</dbReference>
<feature type="non-terminal residue" evidence="4">
    <location>
        <position position="162"/>
    </location>
</feature>
<protein>
    <recommendedName>
        <fullName evidence="2">Ubiquitin-fold modifier-conjugating enzyme 1</fullName>
    </recommendedName>
</protein>
<dbReference type="GO" id="GO:1990592">
    <property type="term" value="P:protein K69-linked ufmylation"/>
    <property type="evidence" value="ECO:0007669"/>
    <property type="project" value="TreeGrafter"/>
</dbReference>
<dbReference type="InterPro" id="IPR014806">
    <property type="entry name" value="Ufc1"/>
</dbReference>
<evidence type="ECO:0000256" key="1">
    <source>
        <dbReference type="ARBA" id="ARBA00008451"/>
    </source>
</evidence>
<dbReference type="Pfam" id="PF08694">
    <property type="entry name" value="UFC1"/>
    <property type="match status" value="1"/>
</dbReference>